<dbReference type="Proteomes" id="UP000186607">
    <property type="component" value="Unassembled WGS sequence"/>
</dbReference>
<dbReference type="AlphaFoldDB" id="A0A1U7P0Y9"/>
<evidence type="ECO:0000259" key="1">
    <source>
        <dbReference type="Pfam" id="PF10130"/>
    </source>
</evidence>
<dbReference type="STRING" id="249408.BOO71_0004837"/>
<protein>
    <recommendedName>
        <fullName evidence="1">PIN domain-containing protein</fullName>
    </recommendedName>
</protein>
<dbReference type="Pfam" id="PF10130">
    <property type="entry name" value="PIN_2"/>
    <property type="match status" value="1"/>
</dbReference>
<keyword evidence="3" id="KW-1185">Reference proteome</keyword>
<proteinExistence type="predicted"/>
<evidence type="ECO:0000313" key="3">
    <source>
        <dbReference type="Proteomes" id="UP000186607"/>
    </source>
</evidence>
<comment type="caution">
    <text evidence="2">The sequence shown here is derived from an EMBL/GenBank/DDBJ whole genome shotgun (WGS) entry which is preliminary data.</text>
</comment>
<dbReference type="InterPro" id="IPR002716">
    <property type="entry name" value="PIN_dom"/>
</dbReference>
<dbReference type="EMBL" id="MSTI01000057">
    <property type="protein sequence ID" value="OLV18820.1"/>
    <property type="molecule type" value="Genomic_DNA"/>
</dbReference>
<feature type="domain" description="PIN" evidence="1">
    <location>
        <begin position="14"/>
        <end position="72"/>
    </location>
</feature>
<evidence type="ECO:0000313" key="2">
    <source>
        <dbReference type="EMBL" id="OLV18820.1"/>
    </source>
</evidence>
<organism evidence="2 3">
    <name type="scientific">Deinococcus marmoris</name>
    <dbReference type="NCBI Taxonomy" id="249408"/>
    <lineage>
        <taxon>Bacteria</taxon>
        <taxon>Thermotogati</taxon>
        <taxon>Deinococcota</taxon>
        <taxon>Deinococci</taxon>
        <taxon>Deinococcales</taxon>
        <taxon>Deinococcaceae</taxon>
        <taxon>Deinococcus</taxon>
    </lineage>
</organism>
<name>A0A1U7P0Y9_9DEIO</name>
<gene>
    <name evidence="2" type="ORF">BOO71_0004837</name>
</gene>
<accession>A0A1U7P0Y9</accession>
<reference evidence="2 3" key="1">
    <citation type="submission" date="2017-01" db="EMBL/GenBank/DDBJ databases">
        <title>Genome Analysis of Deinococcus marmoris KOPRI26562.</title>
        <authorList>
            <person name="Kim J.H."/>
            <person name="Oh H.-M."/>
        </authorList>
    </citation>
    <scope>NUCLEOTIDE SEQUENCE [LARGE SCALE GENOMIC DNA]</scope>
    <source>
        <strain evidence="2 3">KOPRI26562</strain>
    </source>
</reference>
<sequence length="76" mass="8309">MIAGGAVGPRIQANLALALRIVAEQTTVISTALLRPYEQEARLRIPRDPDDWELVAVALLTGADIWTNDAVWVVGW</sequence>